<dbReference type="Proteomes" id="UP000053732">
    <property type="component" value="Unassembled WGS sequence"/>
</dbReference>
<protein>
    <submittedName>
        <fullName evidence="2">Str. FM013</fullName>
    </submittedName>
</protein>
<dbReference type="AlphaFoldDB" id="A0A0G4PUU5"/>
<evidence type="ECO:0000313" key="2">
    <source>
        <dbReference type="EMBL" id="CRL30111.1"/>
    </source>
</evidence>
<sequence length="57" mass="6242">MDSGPSEELARGCKWLGSWTMSIMTTRGLSWLHIDDPRSDSHVPSDTSGNPARPASR</sequence>
<name>A0A0G4PUU5_PENC3</name>
<feature type="compositionally biased region" description="Basic and acidic residues" evidence="1">
    <location>
        <begin position="33"/>
        <end position="43"/>
    </location>
</feature>
<accession>A0A0G4PUU5</accession>
<dbReference type="EMBL" id="HG793177">
    <property type="protein sequence ID" value="CRL30111.1"/>
    <property type="molecule type" value="Genomic_DNA"/>
</dbReference>
<organism evidence="2 3">
    <name type="scientific">Penicillium camemberti (strain FM 013)</name>
    <dbReference type="NCBI Taxonomy" id="1429867"/>
    <lineage>
        <taxon>Eukaryota</taxon>
        <taxon>Fungi</taxon>
        <taxon>Dikarya</taxon>
        <taxon>Ascomycota</taxon>
        <taxon>Pezizomycotina</taxon>
        <taxon>Eurotiomycetes</taxon>
        <taxon>Eurotiomycetidae</taxon>
        <taxon>Eurotiales</taxon>
        <taxon>Aspergillaceae</taxon>
        <taxon>Penicillium</taxon>
    </lineage>
</organism>
<evidence type="ECO:0000256" key="1">
    <source>
        <dbReference type="SAM" id="MobiDB-lite"/>
    </source>
</evidence>
<gene>
    <name evidence="2" type="ORF">PCAMFM013_S044g000042</name>
</gene>
<proteinExistence type="predicted"/>
<evidence type="ECO:0000313" key="3">
    <source>
        <dbReference type="Proteomes" id="UP000053732"/>
    </source>
</evidence>
<feature type="region of interest" description="Disordered" evidence="1">
    <location>
        <begin position="33"/>
        <end position="57"/>
    </location>
</feature>
<keyword evidence="3" id="KW-1185">Reference proteome</keyword>
<reference evidence="2 3" key="1">
    <citation type="journal article" date="2014" name="Nat. Commun.">
        <title>Multiple recent horizontal transfers of a large genomic region in cheese making fungi.</title>
        <authorList>
            <person name="Cheeseman K."/>
            <person name="Ropars J."/>
            <person name="Renault P."/>
            <person name="Dupont J."/>
            <person name="Gouzy J."/>
            <person name="Branca A."/>
            <person name="Abraham A.L."/>
            <person name="Ceppi M."/>
            <person name="Conseiller E."/>
            <person name="Debuchy R."/>
            <person name="Malagnac F."/>
            <person name="Goarin A."/>
            <person name="Silar P."/>
            <person name="Lacoste S."/>
            <person name="Sallet E."/>
            <person name="Bensimon A."/>
            <person name="Giraud T."/>
            <person name="Brygoo Y."/>
        </authorList>
    </citation>
    <scope>NUCLEOTIDE SEQUENCE [LARGE SCALE GENOMIC DNA]</scope>
    <source>
        <strain evidence="3">FM 013</strain>
    </source>
</reference>